<evidence type="ECO:0000313" key="1">
    <source>
        <dbReference type="EMBL" id="KAK3378421.1"/>
    </source>
</evidence>
<comment type="caution">
    <text evidence="1">The sequence shown here is derived from an EMBL/GenBank/DDBJ whole genome shotgun (WGS) entry which is preliminary data.</text>
</comment>
<organism evidence="1 2">
    <name type="scientific">Podospora didyma</name>
    <dbReference type="NCBI Taxonomy" id="330526"/>
    <lineage>
        <taxon>Eukaryota</taxon>
        <taxon>Fungi</taxon>
        <taxon>Dikarya</taxon>
        <taxon>Ascomycota</taxon>
        <taxon>Pezizomycotina</taxon>
        <taxon>Sordariomycetes</taxon>
        <taxon>Sordariomycetidae</taxon>
        <taxon>Sordariales</taxon>
        <taxon>Podosporaceae</taxon>
        <taxon>Podospora</taxon>
    </lineage>
</organism>
<dbReference type="SUPFAM" id="SSF54427">
    <property type="entry name" value="NTF2-like"/>
    <property type="match status" value="1"/>
</dbReference>
<reference evidence="1" key="2">
    <citation type="submission" date="2023-06" db="EMBL/GenBank/DDBJ databases">
        <authorList>
            <consortium name="Lawrence Berkeley National Laboratory"/>
            <person name="Haridas S."/>
            <person name="Hensen N."/>
            <person name="Bonometti L."/>
            <person name="Westerberg I."/>
            <person name="Brannstrom I.O."/>
            <person name="Guillou S."/>
            <person name="Cros-Aarteil S."/>
            <person name="Calhoun S."/>
            <person name="Kuo A."/>
            <person name="Mondo S."/>
            <person name="Pangilinan J."/>
            <person name="Riley R."/>
            <person name="LaButti K."/>
            <person name="Andreopoulos B."/>
            <person name="Lipzen A."/>
            <person name="Chen C."/>
            <person name="Yanf M."/>
            <person name="Daum C."/>
            <person name="Ng V."/>
            <person name="Clum A."/>
            <person name="Steindorff A."/>
            <person name="Ohm R."/>
            <person name="Martin F."/>
            <person name="Silar P."/>
            <person name="Natvig D."/>
            <person name="Lalanne C."/>
            <person name="Gautier V."/>
            <person name="Ament-velasquez S.L."/>
            <person name="Kruys A."/>
            <person name="Hutchinson M.I."/>
            <person name="Powell A.J."/>
            <person name="Barry K."/>
            <person name="Miller A.N."/>
            <person name="Grigoriev I.V."/>
            <person name="Debuchy R."/>
            <person name="Gladieux P."/>
            <person name="Thoren M.H."/>
            <person name="Johannesson H."/>
        </authorList>
    </citation>
    <scope>NUCLEOTIDE SEQUENCE</scope>
    <source>
        <strain evidence="1">CBS 232.78</strain>
    </source>
</reference>
<dbReference type="Gene3D" id="3.10.450.50">
    <property type="match status" value="1"/>
</dbReference>
<gene>
    <name evidence="1" type="ORF">B0H63DRAFT_247019</name>
</gene>
<sequence>MVATSFSVLDANIRSSAEAATEFVDWYYPALNSGKSVVSGYINNNVRYKEAGHAPADICVNGIVVPTPDEWDSMLEKQRYTAITSKNTVHYIVESYDVHVINPDYRFAAPADLLPPTSGLESQRARENKRLEGVRIVMMLTVSGTVHFGTDAKDPVLKQHFNDVFILVPNWDVLSRAGSRATRRYLISSHTYRAY</sequence>
<dbReference type="AlphaFoldDB" id="A0AAE0KLP9"/>
<keyword evidence="2" id="KW-1185">Reference proteome</keyword>
<accession>A0AAE0KLP9</accession>
<name>A0AAE0KLP9_9PEZI</name>
<proteinExistence type="predicted"/>
<dbReference type="EMBL" id="JAULSW010000006">
    <property type="protein sequence ID" value="KAK3378421.1"/>
    <property type="molecule type" value="Genomic_DNA"/>
</dbReference>
<evidence type="ECO:0008006" key="3">
    <source>
        <dbReference type="Google" id="ProtNLM"/>
    </source>
</evidence>
<dbReference type="InterPro" id="IPR032710">
    <property type="entry name" value="NTF2-like_dom_sf"/>
</dbReference>
<protein>
    <recommendedName>
        <fullName evidence="3">NTF2 domain-containing protein</fullName>
    </recommendedName>
</protein>
<evidence type="ECO:0000313" key="2">
    <source>
        <dbReference type="Proteomes" id="UP001285441"/>
    </source>
</evidence>
<dbReference type="Proteomes" id="UP001285441">
    <property type="component" value="Unassembled WGS sequence"/>
</dbReference>
<reference evidence="1" key="1">
    <citation type="journal article" date="2023" name="Mol. Phylogenet. Evol.">
        <title>Genome-scale phylogeny and comparative genomics of the fungal order Sordariales.</title>
        <authorList>
            <person name="Hensen N."/>
            <person name="Bonometti L."/>
            <person name="Westerberg I."/>
            <person name="Brannstrom I.O."/>
            <person name="Guillou S."/>
            <person name="Cros-Aarteil S."/>
            <person name="Calhoun S."/>
            <person name="Haridas S."/>
            <person name="Kuo A."/>
            <person name="Mondo S."/>
            <person name="Pangilinan J."/>
            <person name="Riley R."/>
            <person name="LaButti K."/>
            <person name="Andreopoulos B."/>
            <person name="Lipzen A."/>
            <person name="Chen C."/>
            <person name="Yan M."/>
            <person name="Daum C."/>
            <person name="Ng V."/>
            <person name="Clum A."/>
            <person name="Steindorff A."/>
            <person name="Ohm R.A."/>
            <person name="Martin F."/>
            <person name="Silar P."/>
            <person name="Natvig D.O."/>
            <person name="Lalanne C."/>
            <person name="Gautier V."/>
            <person name="Ament-Velasquez S.L."/>
            <person name="Kruys A."/>
            <person name="Hutchinson M.I."/>
            <person name="Powell A.J."/>
            <person name="Barry K."/>
            <person name="Miller A.N."/>
            <person name="Grigoriev I.V."/>
            <person name="Debuchy R."/>
            <person name="Gladieux P."/>
            <person name="Hiltunen Thoren M."/>
            <person name="Johannesson H."/>
        </authorList>
    </citation>
    <scope>NUCLEOTIDE SEQUENCE</scope>
    <source>
        <strain evidence="1">CBS 232.78</strain>
    </source>
</reference>